<dbReference type="RefSeq" id="WP_137639345.1">
    <property type="nucleotide sequence ID" value="NZ_BJDK01000005.1"/>
</dbReference>
<feature type="transmembrane region" description="Helical" evidence="1">
    <location>
        <begin position="251"/>
        <end position="271"/>
    </location>
</feature>
<evidence type="ECO:0008006" key="4">
    <source>
        <dbReference type="Google" id="ProtNLM"/>
    </source>
</evidence>
<keyword evidence="1" id="KW-0812">Transmembrane</keyword>
<feature type="transmembrane region" description="Helical" evidence="1">
    <location>
        <begin position="307"/>
        <end position="330"/>
    </location>
</feature>
<feature type="transmembrane region" description="Helical" evidence="1">
    <location>
        <begin position="27"/>
        <end position="46"/>
    </location>
</feature>
<feature type="transmembrane region" description="Helical" evidence="1">
    <location>
        <begin position="383"/>
        <end position="403"/>
    </location>
</feature>
<reference evidence="3" key="1">
    <citation type="journal article" date="2019" name="Int. J. Syst. Evol. Microbiol.">
        <title>The Global Catalogue of Microorganisms (GCM) 10K type strain sequencing project: providing services to taxonomists for standard genome sequencing and annotation.</title>
        <authorList>
            <consortium name="The Broad Institute Genomics Platform"/>
            <consortium name="The Broad Institute Genome Sequencing Center for Infectious Disease"/>
            <person name="Wu L."/>
            <person name="Ma J."/>
        </authorList>
    </citation>
    <scope>NUCLEOTIDE SEQUENCE [LARGE SCALE GENOMIC DNA]</scope>
    <source>
        <strain evidence="3">CCM 8932</strain>
    </source>
</reference>
<keyword evidence="1" id="KW-0472">Membrane</keyword>
<dbReference type="EMBL" id="JBHSSD010000035">
    <property type="protein sequence ID" value="MFC6164615.1"/>
    <property type="molecule type" value="Genomic_DNA"/>
</dbReference>
<dbReference type="InterPro" id="IPR049576">
    <property type="entry name" value="HDC-like"/>
</dbReference>
<feature type="transmembrane region" description="Helical" evidence="1">
    <location>
        <begin position="223"/>
        <end position="245"/>
    </location>
</feature>
<gene>
    <name evidence="2" type="ORF">ACFP3T_08035</name>
</gene>
<accession>A0ABW1R589</accession>
<feature type="transmembrane region" description="Helical" evidence="1">
    <location>
        <begin position="339"/>
        <end position="357"/>
    </location>
</feature>
<dbReference type="Proteomes" id="UP001596253">
    <property type="component" value="Unassembled WGS sequence"/>
</dbReference>
<proteinExistence type="predicted"/>
<dbReference type="CDD" id="cd21416">
    <property type="entry name" value="HDC_protein"/>
    <property type="match status" value="1"/>
</dbReference>
<name>A0ABW1R589_9LACO</name>
<feature type="transmembrane region" description="Helical" evidence="1">
    <location>
        <begin position="141"/>
        <end position="167"/>
    </location>
</feature>
<evidence type="ECO:0000256" key="1">
    <source>
        <dbReference type="SAM" id="Phobius"/>
    </source>
</evidence>
<sequence>MQAMIALAVVMGFMMLGEWVSTRSKAYVPSVFVTAVLFLIGFWTIVPKNVVPSASFGKAFVAITQAVLLIHMGTLMDLKLLLKQWRAVLIALAGVVGTVIFAMGIGLVFFNWKTVIASVPPLTGGLVAAFLMTAGLKAQHITVLAAFPVAMFVMHSMLGYPLTAIMLKRESRRLLKHYHEPATAAVATLPTEKPDDTASATNATTAVGLDKPKRLKLTLPAEYDTAAFMLFKVAIVTVLAEWVAALMHGVVNAYIICLVFGVIAHQVGFLEDAVLEKAGVFHWLMYGLLAYIFSNLSIVKINMLVGIVVPILVLICLGLFGMFLASSLLAKPLGFSREMAFASALTALFGFPADYIVTHEVVDIMGHTEHEKKYLLDHMLPKMLVGGFATVSVASVIIASIFLKIL</sequence>
<feature type="transmembrane region" description="Helical" evidence="1">
    <location>
        <begin position="88"/>
        <end position="110"/>
    </location>
</feature>
<protein>
    <recommendedName>
        <fullName evidence="4">Integral membrane protein</fullName>
    </recommendedName>
</protein>
<feature type="transmembrane region" description="Helical" evidence="1">
    <location>
        <begin position="115"/>
        <end position="135"/>
    </location>
</feature>
<organism evidence="2 3">
    <name type="scientific">Lactiplantibacillus dongliensis</name>
    <dbReference type="NCBI Taxonomy" id="2559919"/>
    <lineage>
        <taxon>Bacteria</taxon>
        <taxon>Bacillati</taxon>
        <taxon>Bacillota</taxon>
        <taxon>Bacilli</taxon>
        <taxon>Lactobacillales</taxon>
        <taxon>Lactobacillaceae</taxon>
        <taxon>Lactiplantibacillus</taxon>
    </lineage>
</organism>
<keyword evidence="1" id="KW-1133">Transmembrane helix</keyword>
<feature type="transmembrane region" description="Helical" evidence="1">
    <location>
        <begin position="283"/>
        <end position="301"/>
    </location>
</feature>
<comment type="caution">
    <text evidence="2">The sequence shown here is derived from an EMBL/GenBank/DDBJ whole genome shotgun (WGS) entry which is preliminary data.</text>
</comment>
<feature type="transmembrane region" description="Helical" evidence="1">
    <location>
        <begin position="58"/>
        <end position="76"/>
    </location>
</feature>
<evidence type="ECO:0000313" key="3">
    <source>
        <dbReference type="Proteomes" id="UP001596253"/>
    </source>
</evidence>
<keyword evidence="3" id="KW-1185">Reference proteome</keyword>
<evidence type="ECO:0000313" key="2">
    <source>
        <dbReference type="EMBL" id="MFC6164615.1"/>
    </source>
</evidence>